<evidence type="ECO:0000313" key="7">
    <source>
        <dbReference type="Proteomes" id="UP000281431"/>
    </source>
</evidence>
<evidence type="ECO:0000256" key="3">
    <source>
        <dbReference type="ARBA" id="ARBA00022741"/>
    </source>
</evidence>
<keyword evidence="1 5" id="KW-0808">Transferase</keyword>
<dbReference type="SUPFAM" id="SSF53448">
    <property type="entry name" value="Nucleotide-diphospho-sugar transferases"/>
    <property type="match status" value="1"/>
</dbReference>
<dbReference type="GO" id="GO:0005525">
    <property type="term" value="F:GTP binding"/>
    <property type="evidence" value="ECO:0007669"/>
    <property type="project" value="UniProtKB-KW"/>
</dbReference>
<keyword evidence="4 5" id="KW-0342">GTP-binding</keyword>
<comment type="pathway">
    <text evidence="5">Cofactor biosynthesis; coenzyme F420 biosynthesis.</text>
</comment>
<dbReference type="NCBIfam" id="TIGR03552">
    <property type="entry name" value="F420_cofC"/>
    <property type="match status" value="1"/>
</dbReference>
<keyword evidence="2 5" id="KW-0548">Nucleotidyltransferase</keyword>
<reference evidence="6 7" key="1">
    <citation type="submission" date="2018-10" db="EMBL/GenBank/DDBJ databases">
        <title>Natrarchaeobius chitinivorans gen. nov., sp. nov., and Natrarchaeobius haloalkaliphilus sp. nov., alkaliphilic, chitin-utilizing haloarchaea from hypersaline alkaline lakes.</title>
        <authorList>
            <person name="Sorokin D.Y."/>
            <person name="Elcheninov A.G."/>
            <person name="Kostrikina N.A."/>
            <person name="Bale N.J."/>
            <person name="Sinninghe Damste J.S."/>
            <person name="Khijniak T.V."/>
            <person name="Kublanov I.V."/>
            <person name="Toshchakov S.V."/>
        </authorList>
    </citation>
    <scope>NUCLEOTIDE SEQUENCE [LARGE SCALE GENOMIC DNA]</scope>
    <source>
        <strain evidence="6 7">AArcht7</strain>
    </source>
</reference>
<comment type="caution">
    <text evidence="6">The sequence shown here is derived from an EMBL/GenBank/DDBJ whole genome shotgun (WGS) entry which is preliminary data.</text>
</comment>
<dbReference type="UniPathway" id="UPA00071"/>
<gene>
    <name evidence="5 6" type="primary">cofC</name>
    <name evidence="6" type="ORF">EA472_16545</name>
</gene>
<organism evidence="6 7">
    <name type="scientific">Natrarchaeobius chitinivorans</name>
    <dbReference type="NCBI Taxonomy" id="1679083"/>
    <lineage>
        <taxon>Archaea</taxon>
        <taxon>Methanobacteriati</taxon>
        <taxon>Methanobacteriota</taxon>
        <taxon>Stenosarchaea group</taxon>
        <taxon>Halobacteria</taxon>
        <taxon>Halobacteriales</taxon>
        <taxon>Natrialbaceae</taxon>
        <taxon>Natrarchaeobius</taxon>
    </lineage>
</organism>
<dbReference type="Gene3D" id="3.90.550.10">
    <property type="entry name" value="Spore Coat Polysaccharide Biosynthesis Protein SpsA, Chain A"/>
    <property type="match status" value="1"/>
</dbReference>
<dbReference type="InterPro" id="IPR002835">
    <property type="entry name" value="CofC"/>
</dbReference>
<evidence type="ECO:0000256" key="5">
    <source>
        <dbReference type="HAMAP-Rule" id="MF_02114"/>
    </source>
</evidence>
<comment type="subunit">
    <text evidence="5">Homodimer.</text>
</comment>
<evidence type="ECO:0000256" key="2">
    <source>
        <dbReference type="ARBA" id="ARBA00022695"/>
    </source>
</evidence>
<dbReference type="EMBL" id="REFZ01000012">
    <property type="protein sequence ID" value="RQG98824.1"/>
    <property type="molecule type" value="Genomic_DNA"/>
</dbReference>
<keyword evidence="3 5" id="KW-0547">Nucleotide-binding</keyword>
<proteinExistence type="inferred from homology"/>
<comment type="function">
    <text evidence="5">Guanylyltransferase that catalyzes the activation of (2S)-2-phospholactate (2-PL) as (2S)-lactyl-2-diphospho-5'-guanosine, via the condensation of 2-PL with GTP. It is involved in the biosynthesis of coenzyme F420, a hydride carrier cofactor.</text>
</comment>
<protein>
    <recommendedName>
        <fullName evidence="5">2-phospho-L-lactate guanylyltransferase</fullName>
        <shortName evidence="5">LP guanylyltransferase</shortName>
        <ecNumber evidence="5">2.7.7.68</ecNumber>
    </recommendedName>
</protein>
<dbReference type="GO" id="GO:0052645">
    <property type="term" value="P:F420-0 metabolic process"/>
    <property type="evidence" value="ECO:0007669"/>
    <property type="project" value="UniProtKB-UniRule"/>
</dbReference>
<dbReference type="OrthoDB" id="11179at2157"/>
<dbReference type="PANTHER" id="PTHR40392:SF1">
    <property type="entry name" value="2-PHOSPHO-L-LACTATE GUANYLYLTRANSFERASE"/>
    <property type="match status" value="1"/>
</dbReference>
<dbReference type="AlphaFoldDB" id="A0A3N6MDI1"/>
<dbReference type="Pfam" id="PF01983">
    <property type="entry name" value="CofC"/>
    <property type="match status" value="1"/>
</dbReference>
<sequence length="221" mass="23332">MQTVVPFDAVSPKTRLGPVLAAHERARFARAMLADVLAAVVATGREPTVLSTSPISFEGELEAASPNTTIRVDDRPLTEAIDAVLEREGGPVAVVMADLALATPGALEALFSADGDVVLAPGRGGGTNALVVRDDSFRVDFHGASYLDHRRIADDVGASLETVDSFRLGTDVDEPADLVEVLVHGTGRSVDCLRSLGFELERTGGRVDVTRLEESTRGGRE</sequence>
<dbReference type="HAMAP" id="MF_02114">
    <property type="entry name" value="CofC"/>
    <property type="match status" value="1"/>
</dbReference>
<dbReference type="Gene3D" id="6.10.140.50">
    <property type="match status" value="1"/>
</dbReference>
<dbReference type="PANTHER" id="PTHR40392">
    <property type="entry name" value="2-PHOSPHO-L-LACTATE GUANYLYLTRANSFERASE"/>
    <property type="match status" value="1"/>
</dbReference>
<accession>A0A3N6MDI1</accession>
<dbReference type="InterPro" id="IPR029044">
    <property type="entry name" value="Nucleotide-diphossugar_trans"/>
</dbReference>
<dbReference type="GO" id="GO:0043814">
    <property type="term" value="F:phospholactate guanylyltransferase activity"/>
    <property type="evidence" value="ECO:0007669"/>
    <property type="project" value="UniProtKB-EC"/>
</dbReference>
<evidence type="ECO:0000313" key="6">
    <source>
        <dbReference type="EMBL" id="RQG98824.1"/>
    </source>
</evidence>
<name>A0A3N6MDI1_NATCH</name>
<keyword evidence="7" id="KW-1185">Reference proteome</keyword>
<evidence type="ECO:0000256" key="1">
    <source>
        <dbReference type="ARBA" id="ARBA00022679"/>
    </source>
</evidence>
<dbReference type="EC" id="2.7.7.68" evidence="5"/>
<evidence type="ECO:0000256" key="4">
    <source>
        <dbReference type="ARBA" id="ARBA00023134"/>
    </source>
</evidence>
<comment type="catalytic activity">
    <reaction evidence="5">
        <text>(2S)-2-phospholactate + GTP + H(+) = (2S)-lactyl-2-diphospho-5'-guanosine + diphosphate</text>
        <dbReference type="Rhea" id="RHEA:63424"/>
        <dbReference type="ChEBI" id="CHEBI:15378"/>
        <dbReference type="ChEBI" id="CHEBI:33019"/>
        <dbReference type="ChEBI" id="CHEBI:37565"/>
        <dbReference type="ChEBI" id="CHEBI:59435"/>
        <dbReference type="ChEBI" id="CHEBI:59906"/>
        <dbReference type="EC" id="2.7.7.68"/>
    </reaction>
</comment>
<dbReference type="Proteomes" id="UP000281431">
    <property type="component" value="Unassembled WGS sequence"/>
</dbReference>
<comment type="similarity">
    <text evidence="5">Belongs to the CofC family.</text>
</comment>